<reference evidence="1 2" key="1">
    <citation type="journal article" date="2017" name="Antonie Van Leeuwenhoek">
        <title>Rhizobium rhizosphaerae sp. nov., a novel species isolated from rice rhizosphere.</title>
        <authorList>
            <person name="Zhao J.J."/>
            <person name="Zhang J."/>
            <person name="Zhang R.J."/>
            <person name="Zhang C.W."/>
            <person name="Yin H.Q."/>
            <person name="Zhang X.X."/>
        </authorList>
    </citation>
    <scope>NUCLEOTIDE SEQUENCE [LARGE SCALE GENOMIC DNA]</scope>
    <source>
        <strain evidence="1 2">BSs20135</strain>
    </source>
</reference>
<gene>
    <name evidence="1" type="ORF">GARC_2274</name>
</gene>
<dbReference type="SUPFAM" id="SSF49384">
    <property type="entry name" value="Carbohydrate-binding domain"/>
    <property type="match status" value="1"/>
</dbReference>
<comment type="caution">
    <text evidence="1">The sequence shown here is derived from an EMBL/GenBank/DDBJ whole genome shotgun (WGS) entry which is preliminary data.</text>
</comment>
<evidence type="ECO:0008006" key="3">
    <source>
        <dbReference type="Google" id="ProtNLM"/>
    </source>
</evidence>
<proteinExistence type="predicted"/>
<dbReference type="CDD" id="cd08547">
    <property type="entry name" value="Type_II_cohesin"/>
    <property type="match status" value="1"/>
</dbReference>
<protein>
    <recommendedName>
        <fullName evidence="3">PEP-CTERM protein-sorting domain-containing protein</fullName>
    </recommendedName>
</protein>
<organism evidence="1 2">
    <name type="scientific">Paraglaciecola arctica BSs20135</name>
    <dbReference type="NCBI Taxonomy" id="493475"/>
    <lineage>
        <taxon>Bacteria</taxon>
        <taxon>Pseudomonadati</taxon>
        <taxon>Pseudomonadota</taxon>
        <taxon>Gammaproteobacteria</taxon>
        <taxon>Alteromonadales</taxon>
        <taxon>Alteromonadaceae</taxon>
        <taxon>Paraglaciecola</taxon>
    </lineage>
</organism>
<dbReference type="EMBL" id="BAEO01000028">
    <property type="protein sequence ID" value="GAC19241.1"/>
    <property type="molecule type" value="Genomic_DNA"/>
</dbReference>
<evidence type="ECO:0000313" key="1">
    <source>
        <dbReference type="EMBL" id="GAC19241.1"/>
    </source>
</evidence>
<dbReference type="GO" id="GO:0030246">
    <property type="term" value="F:carbohydrate binding"/>
    <property type="evidence" value="ECO:0007669"/>
    <property type="project" value="InterPro"/>
</dbReference>
<sequence>MISTRMCCFIYIYQTFKILVSVEITIKIRNLFMSQVTKHLKRMAITILFICSVNQTAFAVPILSFNNAQADVSQVANIGDVVTLELWFSGLELDDVGGFDFLLSFDNMVSPLNSAQANLSLTDFDMFNITPSLGALEFSGLSYLFDLSDQVDEFMLATISFVASNVGVSNIVLSNLLISDSLADPIDISVFDAQIVVNEDPNMTVPEPASIGIFILGILGLTARHRTKKLD</sequence>
<keyword evidence="2" id="KW-1185">Reference proteome</keyword>
<dbReference type="InterPro" id="IPR008965">
    <property type="entry name" value="CBM2/CBM3_carb-bd_dom_sf"/>
</dbReference>
<name>K6Y5K4_9ALTE</name>
<dbReference type="AlphaFoldDB" id="K6Y5K4"/>
<evidence type="ECO:0000313" key="2">
    <source>
        <dbReference type="Proteomes" id="UP000006327"/>
    </source>
</evidence>
<dbReference type="NCBIfam" id="TIGR02595">
    <property type="entry name" value="PEP_CTERM"/>
    <property type="match status" value="1"/>
</dbReference>
<dbReference type="Gene3D" id="2.60.40.680">
    <property type="match status" value="1"/>
</dbReference>
<dbReference type="InterPro" id="IPR013424">
    <property type="entry name" value="Ice-binding_C"/>
</dbReference>
<dbReference type="Proteomes" id="UP000006327">
    <property type="component" value="Unassembled WGS sequence"/>
</dbReference>
<accession>K6Y5K4</accession>